<dbReference type="RefSeq" id="XP_043166346.1">
    <property type="nucleotide sequence ID" value="XM_043310411.1"/>
</dbReference>
<dbReference type="EMBL" id="CAJRGZ010000016">
    <property type="protein sequence ID" value="CAG5152528.1"/>
    <property type="molecule type" value="Genomic_DNA"/>
</dbReference>
<feature type="compositionally biased region" description="Low complexity" evidence="1">
    <location>
        <begin position="150"/>
        <end position="160"/>
    </location>
</feature>
<evidence type="ECO:0008006" key="4">
    <source>
        <dbReference type="Google" id="ProtNLM"/>
    </source>
</evidence>
<feature type="region of interest" description="Disordered" evidence="1">
    <location>
        <begin position="116"/>
        <end position="160"/>
    </location>
</feature>
<comment type="caution">
    <text evidence="2">The sequence shown here is derived from an EMBL/GenBank/DDBJ whole genome shotgun (WGS) entry which is preliminary data.</text>
</comment>
<gene>
    <name evidence="2" type="ORF">ALTATR162_LOCUS2805</name>
</gene>
<name>A0A8J2MXM7_9PLEO</name>
<organism evidence="2 3">
    <name type="scientific">Alternaria atra</name>
    <dbReference type="NCBI Taxonomy" id="119953"/>
    <lineage>
        <taxon>Eukaryota</taxon>
        <taxon>Fungi</taxon>
        <taxon>Dikarya</taxon>
        <taxon>Ascomycota</taxon>
        <taxon>Pezizomycotina</taxon>
        <taxon>Dothideomycetes</taxon>
        <taxon>Pleosporomycetidae</taxon>
        <taxon>Pleosporales</taxon>
        <taxon>Pleosporineae</taxon>
        <taxon>Pleosporaceae</taxon>
        <taxon>Alternaria</taxon>
        <taxon>Alternaria sect. Ulocladioides</taxon>
    </lineage>
</organism>
<dbReference type="Proteomes" id="UP000676310">
    <property type="component" value="Unassembled WGS sequence"/>
</dbReference>
<evidence type="ECO:0000313" key="3">
    <source>
        <dbReference type="Proteomes" id="UP000676310"/>
    </source>
</evidence>
<evidence type="ECO:0000256" key="1">
    <source>
        <dbReference type="SAM" id="MobiDB-lite"/>
    </source>
</evidence>
<protein>
    <recommendedName>
        <fullName evidence="4">SWIM-type domain-containing protein</fullName>
    </recommendedName>
</protein>
<reference evidence="2" key="1">
    <citation type="submission" date="2021-05" db="EMBL/GenBank/DDBJ databases">
        <authorList>
            <person name="Stam R."/>
        </authorList>
    </citation>
    <scope>NUCLEOTIDE SEQUENCE</scope>
    <source>
        <strain evidence="2">CS162</strain>
    </source>
</reference>
<keyword evidence="3" id="KW-1185">Reference proteome</keyword>
<dbReference type="GeneID" id="67014291"/>
<proteinExistence type="predicted"/>
<accession>A0A8J2MXM7</accession>
<feature type="compositionally biased region" description="Basic and acidic residues" evidence="1">
    <location>
        <begin position="128"/>
        <end position="149"/>
    </location>
</feature>
<evidence type="ECO:0000313" key="2">
    <source>
        <dbReference type="EMBL" id="CAG5152528.1"/>
    </source>
</evidence>
<dbReference type="OrthoDB" id="5413281at2759"/>
<feature type="compositionally biased region" description="Low complexity" evidence="1">
    <location>
        <begin position="216"/>
        <end position="229"/>
    </location>
</feature>
<feature type="region of interest" description="Disordered" evidence="1">
    <location>
        <begin position="216"/>
        <end position="255"/>
    </location>
</feature>
<dbReference type="AlphaFoldDB" id="A0A8J2MXM7"/>
<sequence>MATTVLPTSRYFVTQLLDSLSSGPDPSIDQATVVDDDANPLNNLPDATRKQLLSLQVLFPNEFVPALDLLDRRLVTKFIICGEEQLAAPKTVEGKRNVIQEQDVRMQDAEEALQHEDTQMKRTNTADAHTHSDITDNSKSSYQDKENDATHQTTTTTAQETSTTYNDMLYYVRSAQQRSSRFATSYDTTASYQVRLQSWNCSCPAFAFAAFPPISSSPHSSPPQQQCPPYDSEKEDTNNTSKKQKKAKDQDQDDDGKWIFGGMSLEHGMPPVCKHLLACVLVEICKGLFGRFVEERSVGVEEAAGWAAGWGD</sequence>